<organism evidence="4 5">
    <name type="scientific">Panagrolaimus superbus</name>
    <dbReference type="NCBI Taxonomy" id="310955"/>
    <lineage>
        <taxon>Eukaryota</taxon>
        <taxon>Metazoa</taxon>
        <taxon>Ecdysozoa</taxon>
        <taxon>Nematoda</taxon>
        <taxon>Chromadorea</taxon>
        <taxon>Rhabditida</taxon>
        <taxon>Tylenchina</taxon>
        <taxon>Panagrolaimomorpha</taxon>
        <taxon>Panagrolaimoidea</taxon>
        <taxon>Panagrolaimidae</taxon>
        <taxon>Panagrolaimus</taxon>
    </lineage>
</organism>
<protein>
    <submittedName>
        <fullName evidence="5">Protein kinase domain-containing protein</fullName>
    </submittedName>
</protein>
<dbReference type="AlphaFoldDB" id="A0A914XXJ0"/>
<keyword evidence="4" id="KW-1185">Reference proteome</keyword>
<dbReference type="SMART" id="SM00220">
    <property type="entry name" value="S_TKc"/>
    <property type="match status" value="1"/>
</dbReference>
<dbReference type="Pfam" id="PF00069">
    <property type="entry name" value="Pkinase"/>
    <property type="match status" value="1"/>
</dbReference>
<sequence length="375" mass="43274">MIGSGGFGEVYRVIEINTNIEYALKTESSRESHKESRLKIEVLVFRALEKQFEAHLERCSHFIKMVDCGMTESIKFLVMTFTGPNLEEIRSMILKNDFSFNTALLLSMATLEAINDFHQIGWLHRDIKPSNFVIGKNDKRSVLILDFGMSQKFIKRTDRLNRFGKFEGTIRYASRNCHSGNVQWPKDDFESWIYQKFSLIAKFINDLGNSTEPSDITLIFETLHNIRKNNKIEMDTLFDWEESEETRMKKSSSNPGETIADTNIGASPNKKPGDCESLKEPKDGKINADQSTSEKRKLKRSKDSQVFDFGHHYNKSYRIRRKTSSSPNNFNSNFKRSTDSVNLSERRRRGSTTPGSSRSADASIRNHHRSLRKRK</sequence>
<keyword evidence="1" id="KW-0547">Nucleotide-binding</keyword>
<dbReference type="PANTHER" id="PTHR11909">
    <property type="entry name" value="CASEIN KINASE-RELATED"/>
    <property type="match status" value="1"/>
</dbReference>
<dbReference type="Gene3D" id="1.10.510.10">
    <property type="entry name" value="Transferase(Phosphotransferase) domain 1"/>
    <property type="match status" value="1"/>
</dbReference>
<proteinExistence type="predicted"/>
<feature type="domain" description="Protein kinase" evidence="3">
    <location>
        <begin position="1"/>
        <end position="283"/>
    </location>
</feature>
<dbReference type="SUPFAM" id="SSF56112">
    <property type="entry name" value="Protein kinase-like (PK-like)"/>
    <property type="match status" value="1"/>
</dbReference>
<evidence type="ECO:0000259" key="3">
    <source>
        <dbReference type="PROSITE" id="PS50011"/>
    </source>
</evidence>
<feature type="region of interest" description="Disordered" evidence="2">
    <location>
        <begin position="244"/>
        <end position="375"/>
    </location>
</feature>
<feature type="binding site" evidence="1">
    <location>
        <position position="25"/>
    </location>
    <ligand>
        <name>ATP</name>
        <dbReference type="ChEBI" id="CHEBI:30616"/>
    </ligand>
</feature>
<reference evidence="5" key="1">
    <citation type="submission" date="2022-11" db="UniProtKB">
        <authorList>
            <consortium name="WormBaseParasite"/>
        </authorList>
    </citation>
    <scope>IDENTIFICATION</scope>
</reference>
<keyword evidence="1" id="KW-0067">ATP-binding</keyword>
<dbReference type="InterPro" id="IPR011009">
    <property type="entry name" value="Kinase-like_dom_sf"/>
</dbReference>
<dbReference type="PROSITE" id="PS50011">
    <property type="entry name" value="PROTEIN_KINASE_DOM"/>
    <property type="match status" value="1"/>
</dbReference>
<dbReference type="InterPro" id="IPR000719">
    <property type="entry name" value="Prot_kinase_dom"/>
</dbReference>
<evidence type="ECO:0000313" key="4">
    <source>
        <dbReference type="Proteomes" id="UP000887577"/>
    </source>
</evidence>
<name>A0A914XXJ0_9BILA</name>
<dbReference type="InterPro" id="IPR017441">
    <property type="entry name" value="Protein_kinase_ATP_BS"/>
</dbReference>
<feature type="compositionally biased region" description="Basic residues" evidence="2">
    <location>
        <begin position="312"/>
        <end position="323"/>
    </location>
</feature>
<feature type="compositionally biased region" description="Basic and acidic residues" evidence="2">
    <location>
        <begin position="301"/>
        <end position="311"/>
    </location>
</feature>
<evidence type="ECO:0000313" key="5">
    <source>
        <dbReference type="WBParaSite" id="PSU_v2.g12665.t1"/>
    </source>
</evidence>
<feature type="compositionally biased region" description="Polar residues" evidence="2">
    <location>
        <begin position="251"/>
        <end position="266"/>
    </location>
</feature>
<accession>A0A914XXJ0</accession>
<dbReference type="WBParaSite" id="PSU_v2.g12665.t1">
    <property type="protein sequence ID" value="PSU_v2.g12665.t1"/>
    <property type="gene ID" value="PSU_v2.g12665"/>
</dbReference>
<dbReference type="InterPro" id="IPR050235">
    <property type="entry name" value="CK1_Ser-Thr_kinase"/>
</dbReference>
<evidence type="ECO:0000256" key="1">
    <source>
        <dbReference type="PROSITE-ProRule" id="PRU10141"/>
    </source>
</evidence>
<feature type="compositionally biased region" description="Low complexity" evidence="2">
    <location>
        <begin position="324"/>
        <end position="334"/>
    </location>
</feature>
<feature type="compositionally biased region" description="Basic and acidic residues" evidence="2">
    <location>
        <begin position="271"/>
        <end position="286"/>
    </location>
</feature>
<dbReference type="GO" id="GO:0005524">
    <property type="term" value="F:ATP binding"/>
    <property type="evidence" value="ECO:0007669"/>
    <property type="project" value="UniProtKB-UniRule"/>
</dbReference>
<dbReference type="GO" id="GO:0004672">
    <property type="term" value="F:protein kinase activity"/>
    <property type="evidence" value="ECO:0007669"/>
    <property type="project" value="InterPro"/>
</dbReference>
<feature type="compositionally biased region" description="Basic residues" evidence="2">
    <location>
        <begin position="365"/>
        <end position="375"/>
    </location>
</feature>
<dbReference type="PROSITE" id="PS00107">
    <property type="entry name" value="PROTEIN_KINASE_ATP"/>
    <property type="match status" value="1"/>
</dbReference>
<dbReference type="Proteomes" id="UP000887577">
    <property type="component" value="Unplaced"/>
</dbReference>
<evidence type="ECO:0000256" key="2">
    <source>
        <dbReference type="SAM" id="MobiDB-lite"/>
    </source>
</evidence>